<dbReference type="EMBL" id="MF403005">
    <property type="protein sequence ID" value="ASV44562.1"/>
    <property type="molecule type" value="Genomic_DNA"/>
</dbReference>
<accession>A0A223VZG7</accession>
<keyword evidence="3" id="KW-1185">Reference proteome</keyword>
<evidence type="ECO:0000256" key="1">
    <source>
        <dbReference type="SAM" id="MobiDB-lite"/>
    </source>
</evidence>
<protein>
    <submittedName>
        <fullName evidence="2">Uncharacterized protein</fullName>
    </submittedName>
</protein>
<feature type="compositionally biased region" description="Basic and acidic residues" evidence="1">
    <location>
        <begin position="18"/>
        <end position="32"/>
    </location>
</feature>
<sequence length="290" mass="32338">MTPEQIAALAAQAAATTDHTETKAGVDFAPPKEGRAGARFIEYIEMGKHPQKPYQGKPKPDEYEVRLTFELLGGFKGREDVREIDTESGKKTVADRISLKLTVKQGEKAAFKKLFEKMRRGRDDIKHMAQMLNEPFMLTIIHNKSEDGKKTYANIRDKDGNWLVSAPRVLADPLDDNSWVNVPVRERVSDLKIFLFDNPTKETWASLFIDGTREVTKEDGTKENRSKNWIQETIMSAKNFHGSALESLLNDISDLSIDPTGDAPADFSDLPEETGTRAAASADDLAEIGL</sequence>
<dbReference type="RefSeq" id="YP_009791800.1">
    <property type="nucleotide sequence ID" value="NC_047845.1"/>
</dbReference>
<evidence type="ECO:0000313" key="3">
    <source>
        <dbReference type="Proteomes" id="UP000223042"/>
    </source>
</evidence>
<dbReference type="Proteomes" id="UP000223042">
    <property type="component" value="Segment"/>
</dbReference>
<reference evidence="3" key="1">
    <citation type="submission" date="2017-06" db="EMBL/GenBank/DDBJ databases">
        <authorList>
            <person name="Spollen W.G."/>
            <person name="Givan S.A."/>
            <person name="Brown P.B."/>
            <person name="Attai H."/>
        </authorList>
    </citation>
    <scope>NUCLEOTIDE SEQUENCE [LARGE SCALE GENOMIC DNA]</scope>
</reference>
<name>A0A223VZG7_9CAUD</name>
<feature type="region of interest" description="Disordered" evidence="1">
    <location>
        <begin position="8"/>
        <end position="32"/>
    </location>
</feature>
<evidence type="ECO:0000313" key="2">
    <source>
        <dbReference type="EMBL" id="ASV44562.1"/>
    </source>
</evidence>
<proteinExistence type="predicted"/>
<dbReference type="KEGG" id="vg:54981988"/>
<dbReference type="GeneID" id="54981988"/>
<feature type="region of interest" description="Disordered" evidence="1">
    <location>
        <begin position="260"/>
        <end position="290"/>
    </location>
</feature>
<organism evidence="2 3">
    <name type="scientific">Agrobacterium phage Atu_ph02</name>
    <dbReference type="NCBI Taxonomy" id="2024261"/>
    <lineage>
        <taxon>Viruses</taxon>
        <taxon>Duplodnaviria</taxon>
        <taxon>Heunggongvirae</taxon>
        <taxon>Uroviricota</taxon>
        <taxon>Caudoviricetes</taxon>
        <taxon>Autographivirales</taxon>
        <taxon>Dunnvirinae</taxon>
        <taxon>Atuphduovirus</taxon>
        <taxon>Atuphduovirus atuph02</taxon>
    </lineage>
</organism>